<gene>
    <name evidence="3" type="ORF">LCGC14_0913260</name>
</gene>
<dbReference type="InterPro" id="IPR051203">
    <property type="entry name" value="Polysaccharide_Synthase-Rel"/>
</dbReference>
<dbReference type="Pfam" id="PF02719">
    <property type="entry name" value="Polysacc_synt_2"/>
    <property type="match status" value="1"/>
</dbReference>
<reference evidence="3" key="1">
    <citation type="journal article" date="2015" name="Nature">
        <title>Complex archaea that bridge the gap between prokaryotes and eukaryotes.</title>
        <authorList>
            <person name="Spang A."/>
            <person name="Saw J.H."/>
            <person name="Jorgensen S.L."/>
            <person name="Zaremba-Niedzwiedzka K."/>
            <person name="Martijn J."/>
            <person name="Lind A.E."/>
            <person name="van Eijk R."/>
            <person name="Schleper C."/>
            <person name="Guy L."/>
            <person name="Ettema T.J."/>
        </authorList>
    </citation>
    <scope>NUCLEOTIDE SEQUENCE</scope>
</reference>
<evidence type="ECO:0000259" key="2">
    <source>
        <dbReference type="Pfam" id="PF02719"/>
    </source>
</evidence>
<sequence length="315" mass="35731">MGRKLLLTGGTGSFGMKFAEIALKECDYEVIRVYSRSEYLQSEMAQKFEGNSRLRFLIGDVRDKTRLYRAMQGIDVVIHAAAIKQIPTAEYNPIEAVRTNIDGAINVIDAAIDTGVERVLAISTDKAAHPCNLYGATKSVAEKLFVQANVYTRKTIFSCVRYGNVMGSRGSVIPLFLKQRESGELTVTDPDMTRFWITLEQGVRFVLKHLDEMKGGEIFVPKLPSMKMSDMANIIAPDAKVKIVGLRPGEKLHEEMVTEEERYHAREYSDHFAILPEFPFWTDEQIKGSTVQRYSSDNNDWWLKKEELLDYIGQV</sequence>
<evidence type="ECO:0000313" key="3">
    <source>
        <dbReference type="EMBL" id="KKN22617.1"/>
    </source>
</evidence>
<dbReference type="EMBL" id="LAZR01003044">
    <property type="protein sequence ID" value="KKN22617.1"/>
    <property type="molecule type" value="Genomic_DNA"/>
</dbReference>
<comment type="caution">
    <text evidence="3">The sequence shown here is derived from an EMBL/GenBank/DDBJ whole genome shotgun (WGS) entry which is preliminary data.</text>
</comment>
<dbReference type="NCBIfam" id="TIGR03589">
    <property type="entry name" value="PseB"/>
    <property type="match status" value="1"/>
</dbReference>
<dbReference type="PANTHER" id="PTHR43318:SF2">
    <property type="entry name" value="UDP-N-ACETYLGLUCOSAMINE 4,6-DEHYDRATASE (INVERTING)"/>
    <property type="match status" value="1"/>
</dbReference>
<organism evidence="3">
    <name type="scientific">marine sediment metagenome</name>
    <dbReference type="NCBI Taxonomy" id="412755"/>
    <lineage>
        <taxon>unclassified sequences</taxon>
        <taxon>metagenomes</taxon>
        <taxon>ecological metagenomes</taxon>
    </lineage>
</organism>
<dbReference type="PANTHER" id="PTHR43318">
    <property type="entry name" value="UDP-N-ACETYLGLUCOSAMINE 4,6-DEHYDRATASE"/>
    <property type="match status" value="1"/>
</dbReference>
<evidence type="ECO:0000256" key="1">
    <source>
        <dbReference type="ARBA" id="ARBA00007430"/>
    </source>
</evidence>
<dbReference type="InterPro" id="IPR036291">
    <property type="entry name" value="NAD(P)-bd_dom_sf"/>
</dbReference>
<dbReference type="InterPro" id="IPR020025">
    <property type="entry name" value="PseB"/>
</dbReference>
<feature type="domain" description="Polysaccharide biosynthesis protein CapD-like" evidence="2">
    <location>
        <begin position="6"/>
        <end position="274"/>
    </location>
</feature>
<accession>A0A0F9PDQ4</accession>
<dbReference type="InterPro" id="IPR003869">
    <property type="entry name" value="Polysac_CapD-like"/>
</dbReference>
<name>A0A0F9PDQ4_9ZZZZ</name>
<dbReference type="SUPFAM" id="SSF51735">
    <property type="entry name" value="NAD(P)-binding Rossmann-fold domains"/>
    <property type="match status" value="1"/>
</dbReference>
<proteinExistence type="inferred from homology"/>
<dbReference type="Gene3D" id="3.40.50.720">
    <property type="entry name" value="NAD(P)-binding Rossmann-like Domain"/>
    <property type="match status" value="1"/>
</dbReference>
<comment type="similarity">
    <text evidence="1">Belongs to the polysaccharide synthase family.</text>
</comment>
<dbReference type="CDD" id="cd05237">
    <property type="entry name" value="UDP_invert_4-6DH_SDR_e"/>
    <property type="match status" value="1"/>
</dbReference>
<dbReference type="AlphaFoldDB" id="A0A0F9PDQ4"/>
<protein>
    <recommendedName>
        <fullName evidence="2">Polysaccharide biosynthesis protein CapD-like domain-containing protein</fullName>
    </recommendedName>
</protein>